<dbReference type="CDD" id="cd22160">
    <property type="entry name" value="F-box_AtFBL13-like"/>
    <property type="match status" value="1"/>
</dbReference>
<dbReference type="SUPFAM" id="SSF81383">
    <property type="entry name" value="F-box domain"/>
    <property type="match status" value="1"/>
</dbReference>
<dbReference type="OrthoDB" id="976179at2759"/>
<dbReference type="InterPro" id="IPR006566">
    <property type="entry name" value="FBD"/>
</dbReference>
<keyword evidence="3" id="KW-1185">Reference proteome</keyword>
<proteinExistence type="predicted"/>
<sequence length="454" mass="52750">MEETKQPSGNCSKLSDREQNMGSIDRLSSLPDEVICHILSFMSTKRSVATSVLGRSWRFIWAHVPYLNFNGDDFHFRKEETQVLDIIHRVILQHKAKRMDTLILCDLNCNEYQLETWITTSIRNLYLQLKFDTIPRSLFISKNIVVLKLGVSCNSRVSLSAMDNVSLPSLKKFHAFRVVCENDDALPHFLSGCPSLVELILEFIFVEKDDYVGCINISSPTIKMLHLIPLVAFGSTVEYRVIINSPALRYLKVDGYDLKWITIPITMTSLVEANIRLKYYKFSNLETNYNSTVVKFLRSLPCVKCLKISGRVFKKFGRRGLGSNVKFDNLTKLELQFNFKWSLLVKFLQVADNLQVLICSRRVYFEEGYLFPESEQVPKCLLSCLRTITFKSMRFSEYEFDMVRYLLRNSRVLERMETFSSPYDIFIGRETRLQAFKRISLFERGSNACQLTFH</sequence>
<reference evidence="2" key="1">
    <citation type="submission" date="2019-12" db="EMBL/GenBank/DDBJ databases">
        <authorList>
            <person name="Scholes J."/>
        </authorList>
    </citation>
    <scope>NUCLEOTIDE SEQUENCE</scope>
</reference>
<evidence type="ECO:0000313" key="2">
    <source>
        <dbReference type="EMBL" id="CAA0808565.1"/>
    </source>
</evidence>
<dbReference type="Gene3D" id="3.80.10.10">
    <property type="entry name" value="Ribonuclease Inhibitor"/>
    <property type="match status" value="1"/>
</dbReference>
<dbReference type="Pfam" id="PF08387">
    <property type="entry name" value="FBD"/>
    <property type="match status" value="1"/>
</dbReference>
<dbReference type="InterPro" id="IPR050232">
    <property type="entry name" value="FBL13/AtMIF1-like"/>
</dbReference>
<dbReference type="InterPro" id="IPR036047">
    <property type="entry name" value="F-box-like_dom_sf"/>
</dbReference>
<dbReference type="InterPro" id="IPR001810">
    <property type="entry name" value="F-box_dom"/>
</dbReference>
<dbReference type="InterPro" id="IPR055411">
    <property type="entry name" value="LRR_FXL15/At3g58940/PEG3-like"/>
</dbReference>
<dbReference type="PANTHER" id="PTHR31900">
    <property type="entry name" value="F-BOX/RNI SUPERFAMILY PROTEIN-RELATED"/>
    <property type="match status" value="1"/>
</dbReference>
<dbReference type="SMART" id="SM00579">
    <property type="entry name" value="FBD"/>
    <property type="match status" value="1"/>
</dbReference>
<dbReference type="InterPro" id="IPR032675">
    <property type="entry name" value="LRR_dom_sf"/>
</dbReference>
<protein>
    <recommendedName>
        <fullName evidence="1">FBD domain-containing protein</fullName>
    </recommendedName>
</protein>
<dbReference type="Proteomes" id="UP001153555">
    <property type="component" value="Unassembled WGS sequence"/>
</dbReference>
<dbReference type="Pfam" id="PF00646">
    <property type="entry name" value="F-box"/>
    <property type="match status" value="1"/>
</dbReference>
<dbReference type="InterPro" id="IPR053781">
    <property type="entry name" value="F-box_AtFBL13-like"/>
</dbReference>
<dbReference type="Pfam" id="PF24758">
    <property type="entry name" value="LRR_At5g56370"/>
    <property type="match status" value="1"/>
</dbReference>
<comment type="caution">
    <text evidence="2">The sequence shown here is derived from an EMBL/GenBank/DDBJ whole genome shotgun (WGS) entry which is preliminary data.</text>
</comment>
<name>A0A9N7R1H3_STRHE</name>
<dbReference type="AlphaFoldDB" id="A0A9N7R1H3"/>
<dbReference type="EMBL" id="CACSLK010003174">
    <property type="protein sequence ID" value="CAA0808565.1"/>
    <property type="molecule type" value="Genomic_DNA"/>
</dbReference>
<dbReference type="PANTHER" id="PTHR31900:SF34">
    <property type="entry name" value="EMB|CAB62440.1-RELATED"/>
    <property type="match status" value="1"/>
</dbReference>
<evidence type="ECO:0000259" key="1">
    <source>
        <dbReference type="SMART" id="SM00579"/>
    </source>
</evidence>
<dbReference type="Gene3D" id="1.20.1280.50">
    <property type="match status" value="1"/>
</dbReference>
<evidence type="ECO:0000313" key="3">
    <source>
        <dbReference type="Proteomes" id="UP001153555"/>
    </source>
</evidence>
<gene>
    <name evidence="2" type="ORF">SHERM_10797</name>
</gene>
<dbReference type="SUPFAM" id="SSF52047">
    <property type="entry name" value="RNI-like"/>
    <property type="match status" value="1"/>
</dbReference>
<accession>A0A9N7R1H3</accession>
<organism evidence="2 3">
    <name type="scientific">Striga hermonthica</name>
    <name type="common">Purple witchweed</name>
    <name type="synonym">Buchnera hermonthica</name>
    <dbReference type="NCBI Taxonomy" id="68872"/>
    <lineage>
        <taxon>Eukaryota</taxon>
        <taxon>Viridiplantae</taxon>
        <taxon>Streptophyta</taxon>
        <taxon>Embryophyta</taxon>
        <taxon>Tracheophyta</taxon>
        <taxon>Spermatophyta</taxon>
        <taxon>Magnoliopsida</taxon>
        <taxon>eudicotyledons</taxon>
        <taxon>Gunneridae</taxon>
        <taxon>Pentapetalae</taxon>
        <taxon>asterids</taxon>
        <taxon>lamiids</taxon>
        <taxon>Lamiales</taxon>
        <taxon>Orobanchaceae</taxon>
        <taxon>Buchnereae</taxon>
        <taxon>Striga</taxon>
    </lineage>
</organism>
<feature type="domain" description="FBD" evidence="1">
    <location>
        <begin position="379"/>
        <end position="454"/>
    </location>
</feature>